<feature type="domain" description="Doubled CXXCH motif" evidence="3">
    <location>
        <begin position="340"/>
        <end position="371"/>
    </location>
</feature>
<name>A0A0P1FH86_9RHOB</name>
<dbReference type="InterPro" id="IPR019734">
    <property type="entry name" value="TPR_rpt"/>
</dbReference>
<dbReference type="SUPFAM" id="SSF48452">
    <property type="entry name" value="TPR-like"/>
    <property type="match status" value="1"/>
</dbReference>
<organism evidence="5 7">
    <name type="scientific">Thalassovita autumnalis</name>
    <dbReference type="NCBI Taxonomy" id="2072972"/>
    <lineage>
        <taxon>Bacteria</taxon>
        <taxon>Pseudomonadati</taxon>
        <taxon>Pseudomonadota</taxon>
        <taxon>Alphaproteobacteria</taxon>
        <taxon>Rhodobacterales</taxon>
        <taxon>Roseobacteraceae</taxon>
        <taxon>Thalassovita</taxon>
    </lineage>
</organism>
<keyword evidence="6" id="KW-1185">Reference proteome</keyword>
<evidence type="ECO:0000259" key="3">
    <source>
        <dbReference type="Pfam" id="PF09699"/>
    </source>
</evidence>
<dbReference type="InterPro" id="IPR011990">
    <property type="entry name" value="TPR-like_helical_dom_sf"/>
</dbReference>
<evidence type="ECO:0000313" key="4">
    <source>
        <dbReference type="EMBL" id="CUH67365.1"/>
    </source>
</evidence>
<protein>
    <submittedName>
        <fullName evidence="5">Decaheme c-type cytochrome, DmsE family</fullName>
    </submittedName>
</protein>
<dbReference type="SMART" id="SM00028">
    <property type="entry name" value="TPR"/>
    <property type="match status" value="3"/>
</dbReference>
<dbReference type="Gene3D" id="1.10.1130.10">
    <property type="entry name" value="Flavocytochrome C3, Chain A"/>
    <property type="match status" value="2"/>
</dbReference>
<sequence length="652" mass="72580">MRCLAITFLSFVFAFPALGLAEAGAVDPLAAFEIPVTSGAAAGYVPDAVCGECHSDKWESFQQVGMGKSFVKADGAEVIERFDEDGVGRFYHEPSNRHYELWVDDGRYYFRRYQLNAKGQRTHVFETRVDWILGSGHHSRIYLYRTGSGELMQLPLSWYTLQGGLWEMAPGYEEADHLGVNRQVRHRCMACHNAFPDVPKGSDLEGMPQTYPVDLPEGIGCQRCHGPGAAHLRALYSEAPETEAIKAAIVNPIDLPRQELYGICYGCHMQPSVAVTPELRPGRGAYSFRPGEPLQGYKTLLDIRDETRNQSQRFDINHHPYRMEQSACFTQTLGQENALGCLTCHDPHRKVPVAERADHYRQICLSCHEVDARDLPVMASGEPHPDVDPQGQCTSCHMPTRRTQDVIHTTMTDHRIQRDPGPLSVLVAPMRKRPAKVAAVTLLYPDQGLTPQEAEMAKLIGGLRYTSYKYAPAAKQLKALLRQMEAEGAVRGFEPWLVLTRSALAQQRYDLALVAAEKGLSVAPDNAMLLQQRAMALFLSGDKAAGRRAMEDLVARYPDFAIARYNLAVFLQDAGEQQAALTMLAPILNQSEVNWPAWRLKARIEAARGDEPAAIEAYLQALRIAPLAPKVQDELEPLWSRAGRDPEALVIP</sequence>
<dbReference type="OrthoDB" id="9814800at2"/>
<dbReference type="InterPro" id="IPR036280">
    <property type="entry name" value="Multihaem_cyt_sf"/>
</dbReference>
<dbReference type="PANTHER" id="PTHR35038:SF8">
    <property type="entry name" value="C-TYPE POLYHEME CYTOCHROME OMCC"/>
    <property type="match status" value="1"/>
</dbReference>
<reference evidence="5 7" key="1">
    <citation type="submission" date="2015-09" db="EMBL/GenBank/DDBJ databases">
        <authorList>
            <consortium name="Swine Surveillance"/>
        </authorList>
    </citation>
    <scope>NUCLEOTIDE SEQUENCE [LARGE SCALE GENOMIC DNA]</scope>
    <source>
        <strain evidence="5 7">5120</strain>
    </source>
</reference>
<dbReference type="AlphaFoldDB" id="A0A0P1FH86"/>
<evidence type="ECO:0000313" key="7">
    <source>
        <dbReference type="Proteomes" id="UP000051887"/>
    </source>
</evidence>
<dbReference type="Proteomes" id="UP000051086">
    <property type="component" value="Unassembled WGS sequence"/>
</dbReference>
<proteinExistence type="predicted"/>
<gene>
    <name evidence="4" type="ORF">TL5118_02160</name>
    <name evidence="5" type="ORF">TL5120_03675</name>
</gene>
<evidence type="ECO:0000313" key="5">
    <source>
        <dbReference type="EMBL" id="CUH73858.1"/>
    </source>
</evidence>
<dbReference type="RefSeq" id="WP_058245003.1">
    <property type="nucleotide sequence ID" value="NZ_CYSB01000029.1"/>
</dbReference>
<accession>A0A0P1FH86</accession>
<dbReference type="EMBL" id="CYSB01000029">
    <property type="protein sequence ID" value="CUH67365.1"/>
    <property type="molecule type" value="Genomic_DNA"/>
</dbReference>
<dbReference type="Gene3D" id="1.25.40.10">
    <property type="entry name" value="Tetratricopeptide repeat domain"/>
    <property type="match status" value="1"/>
</dbReference>
<evidence type="ECO:0000256" key="1">
    <source>
        <dbReference type="ARBA" id="ARBA00022729"/>
    </source>
</evidence>
<dbReference type="InterPro" id="IPR051829">
    <property type="entry name" value="Multiheme_Cytochr_ET"/>
</dbReference>
<reference evidence="4 6" key="2">
    <citation type="submission" date="2015-09" db="EMBL/GenBank/DDBJ databases">
        <authorList>
            <person name="Rodrigo-Torres L."/>
            <person name="Arahal D.R."/>
        </authorList>
    </citation>
    <scope>NUCLEOTIDE SEQUENCE [LARGE SCALE GENOMIC DNA]</scope>
    <source>
        <strain evidence="4 6">CECT 5118</strain>
    </source>
</reference>
<evidence type="ECO:0000313" key="6">
    <source>
        <dbReference type="Proteomes" id="UP000051086"/>
    </source>
</evidence>
<dbReference type="InterPro" id="IPR010177">
    <property type="entry name" value="Paired_CXXCH_1"/>
</dbReference>
<dbReference type="Proteomes" id="UP000051887">
    <property type="component" value="Unassembled WGS sequence"/>
</dbReference>
<keyword evidence="1 2" id="KW-0732">Signal</keyword>
<dbReference type="SUPFAM" id="SSF48695">
    <property type="entry name" value="Multiheme cytochromes"/>
    <property type="match status" value="1"/>
</dbReference>
<dbReference type="Pfam" id="PF09699">
    <property type="entry name" value="Paired_CXXCH_1"/>
    <property type="match status" value="1"/>
</dbReference>
<feature type="signal peptide" evidence="2">
    <location>
        <begin position="1"/>
        <end position="19"/>
    </location>
</feature>
<dbReference type="PANTHER" id="PTHR35038">
    <property type="entry name" value="DISSIMILATORY SULFITE REDUCTASE SIRA"/>
    <property type="match status" value="1"/>
</dbReference>
<dbReference type="EMBL" id="CYSC01000043">
    <property type="protein sequence ID" value="CUH73858.1"/>
    <property type="molecule type" value="Genomic_DNA"/>
</dbReference>
<evidence type="ECO:0000256" key="2">
    <source>
        <dbReference type="SAM" id="SignalP"/>
    </source>
</evidence>
<feature type="chain" id="PRO_5009792404" evidence="2">
    <location>
        <begin position="20"/>
        <end position="652"/>
    </location>
</feature>